<feature type="domain" description="NADPH-dependent FMN reductase-like" evidence="1">
    <location>
        <begin position="38"/>
        <end position="176"/>
    </location>
</feature>
<evidence type="ECO:0000313" key="3">
    <source>
        <dbReference type="Proteomes" id="UP000184041"/>
    </source>
</evidence>
<gene>
    <name evidence="2" type="ORF">SAMN05443144_11954</name>
</gene>
<dbReference type="SUPFAM" id="SSF52218">
    <property type="entry name" value="Flavoproteins"/>
    <property type="match status" value="1"/>
</dbReference>
<dbReference type="PANTHER" id="PTHR30543">
    <property type="entry name" value="CHROMATE REDUCTASE"/>
    <property type="match status" value="1"/>
</dbReference>
<dbReference type="GO" id="GO:0010181">
    <property type="term" value="F:FMN binding"/>
    <property type="evidence" value="ECO:0007669"/>
    <property type="project" value="TreeGrafter"/>
</dbReference>
<accession>A0A1M5H6L8</accession>
<sequence>MNFMRRNSGEYVFLFHTEMVSLIQFNPHLQPEMIDLRIISGTDRPNSYALRVSRYLQKKYRQEGVEAEIIDLQDFPIEQVSGGRYGQHIPDVNAFVGQAVQADGLVIVCPEYNGGYPGILKLFIDYFPFPESLHKKPVALVGEANGAFGALRAVEQLQQVIGYRNAHVFPERVFIPRINKNFDDQKGIKDAFQQELLESQIKNFVPFVRDFMEGTAPSDG</sequence>
<evidence type="ECO:0000259" key="1">
    <source>
        <dbReference type="Pfam" id="PF03358"/>
    </source>
</evidence>
<keyword evidence="3" id="KW-1185">Reference proteome</keyword>
<dbReference type="InterPro" id="IPR050712">
    <property type="entry name" value="NAD(P)H-dep_reductase"/>
</dbReference>
<dbReference type="InterPro" id="IPR029039">
    <property type="entry name" value="Flavoprotein-like_sf"/>
</dbReference>
<dbReference type="EMBL" id="FQUS01000019">
    <property type="protein sequence ID" value="SHG11647.1"/>
    <property type="molecule type" value="Genomic_DNA"/>
</dbReference>
<dbReference type="STRING" id="1194090.SAMN05443144_11954"/>
<proteinExistence type="predicted"/>
<reference evidence="2 3" key="1">
    <citation type="submission" date="2016-11" db="EMBL/GenBank/DDBJ databases">
        <authorList>
            <person name="Jaros S."/>
            <person name="Januszkiewicz K."/>
            <person name="Wedrychowicz H."/>
        </authorList>
    </citation>
    <scope>NUCLEOTIDE SEQUENCE [LARGE SCALE GENOMIC DNA]</scope>
    <source>
        <strain evidence="2 3">DSM 21986</strain>
    </source>
</reference>
<organism evidence="2 3">
    <name type="scientific">Fodinibius roseus</name>
    <dbReference type="NCBI Taxonomy" id="1194090"/>
    <lineage>
        <taxon>Bacteria</taxon>
        <taxon>Pseudomonadati</taxon>
        <taxon>Balneolota</taxon>
        <taxon>Balneolia</taxon>
        <taxon>Balneolales</taxon>
        <taxon>Balneolaceae</taxon>
        <taxon>Fodinibius</taxon>
    </lineage>
</organism>
<protein>
    <submittedName>
        <fullName evidence="2">NAD(P)H-dependent FMN reductase</fullName>
    </submittedName>
</protein>
<dbReference type="InterPro" id="IPR005025">
    <property type="entry name" value="FMN_Rdtase-like_dom"/>
</dbReference>
<dbReference type="GO" id="GO:0016491">
    <property type="term" value="F:oxidoreductase activity"/>
    <property type="evidence" value="ECO:0007669"/>
    <property type="project" value="InterPro"/>
</dbReference>
<dbReference type="PANTHER" id="PTHR30543:SF21">
    <property type="entry name" value="NAD(P)H-DEPENDENT FMN REDUCTASE LOT6"/>
    <property type="match status" value="1"/>
</dbReference>
<dbReference type="Gene3D" id="3.40.50.360">
    <property type="match status" value="1"/>
</dbReference>
<name>A0A1M5H6L8_9BACT</name>
<evidence type="ECO:0000313" key="2">
    <source>
        <dbReference type="EMBL" id="SHG11647.1"/>
    </source>
</evidence>
<dbReference type="AlphaFoldDB" id="A0A1M5H6L8"/>
<dbReference type="Pfam" id="PF03358">
    <property type="entry name" value="FMN_red"/>
    <property type="match status" value="1"/>
</dbReference>
<dbReference type="Proteomes" id="UP000184041">
    <property type="component" value="Unassembled WGS sequence"/>
</dbReference>
<dbReference type="GO" id="GO:0005829">
    <property type="term" value="C:cytosol"/>
    <property type="evidence" value="ECO:0007669"/>
    <property type="project" value="TreeGrafter"/>
</dbReference>